<proteinExistence type="predicted"/>
<dbReference type="EMBL" id="CP015164">
    <property type="protein sequence ID" value="AOW47131.1"/>
    <property type="molecule type" value="Genomic_DNA"/>
</dbReference>
<sequence>MSDQLEQIGLDYGDNVRSKTHPEWGILFVHDYEGGLLTGNWISTHGVPEDRPKGIALDDMEYLSSPVGPVQRYSDFEGQK</sequence>
<dbReference type="RefSeq" id="WP_070323738.1">
    <property type="nucleotide sequence ID" value="NZ_CP015164.1"/>
</dbReference>
<gene>
    <name evidence="1" type="ORF">A4S02_10555</name>
</gene>
<dbReference type="KEGG" id="aasc:A4S02_10555"/>
<organism evidence="1 2">
    <name type="scientific">Acetobacter ascendens</name>
    <dbReference type="NCBI Taxonomy" id="481146"/>
    <lineage>
        <taxon>Bacteria</taxon>
        <taxon>Pseudomonadati</taxon>
        <taxon>Pseudomonadota</taxon>
        <taxon>Alphaproteobacteria</taxon>
        <taxon>Acetobacterales</taxon>
        <taxon>Acetobacteraceae</taxon>
        <taxon>Acetobacter</taxon>
    </lineage>
</organism>
<accession>A0A1D8QXR5</accession>
<evidence type="ECO:0000313" key="1">
    <source>
        <dbReference type="EMBL" id="AOW47131.1"/>
    </source>
</evidence>
<name>A0A1D8QXR5_9PROT</name>
<evidence type="ECO:0000313" key="2">
    <source>
        <dbReference type="Proteomes" id="UP000175973"/>
    </source>
</evidence>
<dbReference type="Proteomes" id="UP000175973">
    <property type="component" value="Chromosome"/>
</dbReference>
<reference evidence="2" key="1">
    <citation type="submission" date="2016-04" db="EMBL/GenBank/DDBJ databases">
        <authorList>
            <person name="Jeon C.O."/>
            <person name="Cho G.Y."/>
            <person name="Jeong H.I."/>
            <person name="Kim K.H."/>
        </authorList>
    </citation>
    <scope>NUCLEOTIDE SEQUENCE [LARGE SCALE GENOMIC DNA]</scope>
    <source>
        <strain evidence="2">LMG 1590</strain>
    </source>
</reference>
<protein>
    <submittedName>
        <fullName evidence="1">Uncharacterized protein</fullName>
    </submittedName>
</protein>
<dbReference type="AlphaFoldDB" id="A0A1D8QXR5"/>
<keyword evidence="2" id="KW-1185">Reference proteome</keyword>